<proteinExistence type="predicted"/>
<evidence type="ECO:0000313" key="4">
    <source>
        <dbReference type="EMBL" id="OIQ49787.1"/>
    </source>
</evidence>
<keyword evidence="1 2" id="KW-0732">Signal</keyword>
<dbReference type="RefSeq" id="WP_071545273.1">
    <property type="nucleotide sequence ID" value="NZ_LKAQ01000004.1"/>
</dbReference>
<evidence type="ECO:0000256" key="1">
    <source>
        <dbReference type="ARBA" id="ARBA00022729"/>
    </source>
</evidence>
<feature type="chain" id="PRO_5009635500" evidence="2">
    <location>
        <begin position="20"/>
        <end position="253"/>
    </location>
</feature>
<dbReference type="InterPro" id="IPR001638">
    <property type="entry name" value="Solute-binding_3/MltF_N"/>
</dbReference>
<dbReference type="PANTHER" id="PTHR35936">
    <property type="entry name" value="MEMBRANE-BOUND LYTIC MUREIN TRANSGLYCOSYLASE F"/>
    <property type="match status" value="1"/>
</dbReference>
<keyword evidence="5" id="KW-1185">Reference proteome</keyword>
<sequence length="253" mass="27865">MKKCLLACLLVLFAATARAEDPLRLLADRDFAPYSMVIDGVPSGIDVDVFTEAARRAGLEIEIQARPLETVLERVQNGRCDGALALFRSPGRERYALFMEATPIHYSDYVLFTKVGAKFPFNSYQDLAGKVIGLAAGLDLGPEFAAARAKGDMLVKEYPDQRAILAGLLGGEIDAFAGNIDVTYYRLKAMGLTSSVVYLNRKLLTGKPSYAVLSRAAKRQDKEEIIQALEKALDQMAKDGTYNAIARRYLLRF</sequence>
<comment type="caution">
    <text evidence="4">The sequence shown here is derived from an EMBL/GenBank/DDBJ whole genome shotgun (WGS) entry which is preliminary data.</text>
</comment>
<dbReference type="PANTHER" id="PTHR35936:SF25">
    <property type="entry name" value="ABC TRANSPORTER SUBSTRATE-BINDING PROTEIN"/>
    <property type="match status" value="1"/>
</dbReference>
<organism evidence="4 5">
    <name type="scientific">Pseudodesulfovibrio hydrargyri</name>
    <dbReference type="NCBI Taxonomy" id="2125990"/>
    <lineage>
        <taxon>Bacteria</taxon>
        <taxon>Pseudomonadati</taxon>
        <taxon>Thermodesulfobacteriota</taxon>
        <taxon>Desulfovibrionia</taxon>
        <taxon>Desulfovibrionales</taxon>
        <taxon>Desulfovibrionaceae</taxon>
    </lineage>
</organism>
<evidence type="ECO:0000256" key="2">
    <source>
        <dbReference type="SAM" id="SignalP"/>
    </source>
</evidence>
<dbReference type="AlphaFoldDB" id="A0A1J5N2D7"/>
<dbReference type="EMBL" id="LKAQ01000004">
    <property type="protein sequence ID" value="OIQ49787.1"/>
    <property type="molecule type" value="Genomic_DNA"/>
</dbReference>
<feature type="domain" description="Solute-binding protein family 3/N-terminal" evidence="3">
    <location>
        <begin position="22"/>
        <end position="252"/>
    </location>
</feature>
<dbReference type="Proteomes" id="UP000181901">
    <property type="component" value="Unassembled WGS sequence"/>
</dbReference>
<reference evidence="4 5" key="1">
    <citation type="submission" date="2015-09" db="EMBL/GenBank/DDBJ databases">
        <title>Genome of Desulfovibrio dechloracetivorans BerOc1, a mercury methylating strain isolated from highly hydrocarbons and metals contaminated coastal sediments.</title>
        <authorList>
            <person name="Goni Urriza M."/>
            <person name="Gassie C."/>
            <person name="Bouchez O."/>
            <person name="Klopp C."/>
            <person name="Ranchou-Peyruse A."/>
            <person name="Remy G."/>
        </authorList>
    </citation>
    <scope>NUCLEOTIDE SEQUENCE [LARGE SCALE GENOMIC DNA]</scope>
    <source>
        <strain evidence="4 5">BerOc1</strain>
    </source>
</reference>
<dbReference type="OrthoDB" id="9768183at2"/>
<feature type="signal peptide" evidence="2">
    <location>
        <begin position="1"/>
        <end position="19"/>
    </location>
</feature>
<evidence type="ECO:0000313" key="5">
    <source>
        <dbReference type="Proteomes" id="UP000181901"/>
    </source>
</evidence>
<dbReference type="SMART" id="SM00062">
    <property type="entry name" value="PBPb"/>
    <property type="match status" value="1"/>
</dbReference>
<dbReference type="SUPFAM" id="SSF53850">
    <property type="entry name" value="Periplasmic binding protein-like II"/>
    <property type="match status" value="1"/>
</dbReference>
<gene>
    <name evidence="4" type="primary">artI</name>
    <name evidence="4" type="ORF">BerOc1_01712</name>
</gene>
<evidence type="ECO:0000259" key="3">
    <source>
        <dbReference type="SMART" id="SM00062"/>
    </source>
</evidence>
<dbReference type="Gene3D" id="3.40.190.10">
    <property type="entry name" value="Periplasmic binding protein-like II"/>
    <property type="match status" value="2"/>
</dbReference>
<name>A0A1J5N2D7_9BACT</name>
<protein>
    <submittedName>
        <fullName evidence="4">Putative ABC transporter arginine-binding protein 2</fullName>
    </submittedName>
</protein>
<accession>A0A1J5N2D7</accession>
<dbReference type="Pfam" id="PF00497">
    <property type="entry name" value="SBP_bac_3"/>
    <property type="match status" value="2"/>
</dbReference>